<reference evidence="1" key="1">
    <citation type="submission" date="2018-04" db="EMBL/GenBank/DDBJ databases">
        <title>Whole genome sequencing of Hypsizygus marmoreus.</title>
        <authorList>
            <person name="Choi I.-G."/>
            <person name="Min B."/>
            <person name="Kim J.-G."/>
            <person name="Kim S."/>
            <person name="Oh Y.-L."/>
            <person name="Kong W.-S."/>
            <person name="Park H."/>
            <person name="Jeong J."/>
            <person name="Song E.-S."/>
        </authorList>
    </citation>
    <scope>NUCLEOTIDE SEQUENCE [LARGE SCALE GENOMIC DNA]</scope>
    <source>
        <strain evidence="1">51987-8</strain>
    </source>
</reference>
<protein>
    <submittedName>
        <fullName evidence="1">Uncharacterized protein</fullName>
    </submittedName>
</protein>
<dbReference type="EMBL" id="LUEZ02000084">
    <property type="protein sequence ID" value="RDB19124.1"/>
    <property type="molecule type" value="Genomic_DNA"/>
</dbReference>
<dbReference type="InParanoid" id="A0A369JI94"/>
<evidence type="ECO:0000313" key="1">
    <source>
        <dbReference type="EMBL" id="RDB19124.1"/>
    </source>
</evidence>
<keyword evidence="2" id="KW-1185">Reference proteome</keyword>
<sequence length="135" mass="15261">MLIITQIDGILRLSCFDIQALLSRLLIFSPVTYARDASWLKHEHSRILDVNPRLMHAHAMKDRPYLAGFFPQARRDLHHFLAHDTEPSTFALVDICDAGDILNACDSSAVQCFPRHQANLVTTCPEQCSRCLSTI</sequence>
<name>A0A369JI94_HYPMA</name>
<organism evidence="1 2">
    <name type="scientific">Hypsizygus marmoreus</name>
    <name type="common">White beech mushroom</name>
    <name type="synonym">Agaricus marmoreus</name>
    <dbReference type="NCBI Taxonomy" id="39966"/>
    <lineage>
        <taxon>Eukaryota</taxon>
        <taxon>Fungi</taxon>
        <taxon>Dikarya</taxon>
        <taxon>Basidiomycota</taxon>
        <taxon>Agaricomycotina</taxon>
        <taxon>Agaricomycetes</taxon>
        <taxon>Agaricomycetidae</taxon>
        <taxon>Agaricales</taxon>
        <taxon>Tricholomatineae</taxon>
        <taxon>Lyophyllaceae</taxon>
        <taxon>Hypsizygus</taxon>
    </lineage>
</organism>
<accession>A0A369JI94</accession>
<dbReference type="AlphaFoldDB" id="A0A369JI94"/>
<proteinExistence type="predicted"/>
<gene>
    <name evidence="1" type="ORF">Hypma_014254</name>
</gene>
<evidence type="ECO:0000313" key="2">
    <source>
        <dbReference type="Proteomes" id="UP000076154"/>
    </source>
</evidence>
<dbReference type="Proteomes" id="UP000076154">
    <property type="component" value="Unassembled WGS sequence"/>
</dbReference>
<comment type="caution">
    <text evidence="1">The sequence shown here is derived from an EMBL/GenBank/DDBJ whole genome shotgun (WGS) entry which is preliminary data.</text>
</comment>